<dbReference type="GO" id="GO:0016787">
    <property type="term" value="F:hydrolase activity"/>
    <property type="evidence" value="ECO:0007669"/>
    <property type="project" value="UniProtKB-KW"/>
</dbReference>
<evidence type="ECO:0000259" key="1">
    <source>
        <dbReference type="Pfam" id="PF12697"/>
    </source>
</evidence>
<reference evidence="2 3" key="1">
    <citation type="submission" date="2018-03" db="EMBL/GenBank/DDBJ databases">
        <title>The draft genome of Sphingosinicella sp. GL-C-18.</title>
        <authorList>
            <person name="Liu L."/>
            <person name="Li L."/>
            <person name="Liang L."/>
            <person name="Zhang X."/>
            <person name="Wang T."/>
        </authorList>
    </citation>
    <scope>NUCLEOTIDE SEQUENCE [LARGE SCALE GENOMIC DNA]</scope>
    <source>
        <strain evidence="2 3">GL-C-18</strain>
    </source>
</reference>
<comment type="caution">
    <text evidence="2">The sequence shown here is derived from an EMBL/GenBank/DDBJ whole genome shotgun (WGS) entry which is preliminary data.</text>
</comment>
<sequence length="285" mass="30395">MGINQGRQSNGRPFVDIAGGHRLFVRDWGDGRPILFLAGWAMHSGLWAATMGLLGNGGTRTIAYDRRGHGRSTDPGSIDYDLLADDLAAVIDALDLRDVVIVAHSGAGGEAIRYVSRYGTARIQRLILVGATGPCMIAGGDNDFGLPSGAVDAVLDQIRTDLPAWIDANAEPFAPGASRRTLDWLAGMVLETSRRIVIDFQRVIAAADLRAEAVALRLPVTIIHGTQDASAPIGLTAERYHALVPESELIVYDGAAHGIMVTHAERLAEDIAARVTLDANETMEV</sequence>
<keyword evidence="3" id="KW-1185">Reference proteome</keyword>
<dbReference type="PANTHER" id="PTHR43433:SF4">
    <property type="entry name" value="NON-HEME CHLOROPEROXIDASE-RELATED"/>
    <property type="match status" value="1"/>
</dbReference>
<evidence type="ECO:0000313" key="3">
    <source>
        <dbReference type="Proteomes" id="UP000241167"/>
    </source>
</evidence>
<dbReference type="InterPro" id="IPR000073">
    <property type="entry name" value="AB_hydrolase_1"/>
</dbReference>
<dbReference type="Gene3D" id="3.40.50.1820">
    <property type="entry name" value="alpha/beta hydrolase"/>
    <property type="match status" value="1"/>
</dbReference>
<dbReference type="EMBL" id="PXYI01000003">
    <property type="protein sequence ID" value="PSJ40914.1"/>
    <property type="molecule type" value="Genomic_DNA"/>
</dbReference>
<name>A0A2P7QSH5_9SPHN</name>
<dbReference type="PANTHER" id="PTHR43433">
    <property type="entry name" value="HYDROLASE, ALPHA/BETA FOLD FAMILY PROTEIN"/>
    <property type="match status" value="1"/>
</dbReference>
<organism evidence="2 3">
    <name type="scientific">Allosphingosinicella deserti</name>
    <dbReference type="NCBI Taxonomy" id="2116704"/>
    <lineage>
        <taxon>Bacteria</taxon>
        <taxon>Pseudomonadati</taxon>
        <taxon>Pseudomonadota</taxon>
        <taxon>Alphaproteobacteria</taxon>
        <taxon>Sphingomonadales</taxon>
        <taxon>Sphingomonadaceae</taxon>
        <taxon>Allosphingosinicella</taxon>
    </lineage>
</organism>
<evidence type="ECO:0000313" key="2">
    <source>
        <dbReference type="EMBL" id="PSJ40914.1"/>
    </source>
</evidence>
<dbReference type="RefSeq" id="WP_106513067.1">
    <property type="nucleotide sequence ID" value="NZ_PXYI01000003.1"/>
</dbReference>
<dbReference type="InterPro" id="IPR050471">
    <property type="entry name" value="AB_hydrolase"/>
</dbReference>
<keyword evidence="2" id="KW-0378">Hydrolase</keyword>
<dbReference type="Proteomes" id="UP000241167">
    <property type="component" value="Unassembled WGS sequence"/>
</dbReference>
<protein>
    <submittedName>
        <fullName evidence="2">Alpha/beta hydrolase</fullName>
    </submittedName>
</protein>
<dbReference type="SUPFAM" id="SSF53474">
    <property type="entry name" value="alpha/beta-Hydrolases"/>
    <property type="match status" value="1"/>
</dbReference>
<proteinExistence type="predicted"/>
<feature type="domain" description="AB hydrolase-1" evidence="1">
    <location>
        <begin position="34"/>
        <end position="269"/>
    </location>
</feature>
<dbReference type="OrthoDB" id="9779853at2"/>
<accession>A0A2P7QSH5</accession>
<dbReference type="AlphaFoldDB" id="A0A2P7QSH5"/>
<dbReference type="InterPro" id="IPR029058">
    <property type="entry name" value="AB_hydrolase_fold"/>
</dbReference>
<dbReference type="Pfam" id="PF12697">
    <property type="entry name" value="Abhydrolase_6"/>
    <property type="match status" value="1"/>
</dbReference>
<gene>
    <name evidence="2" type="ORF">C7I55_11620</name>
</gene>